<feature type="transmembrane region" description="Helical" evidence="7">
    <location>
        <begin position="204"/>
        <end position="225"/>
    </location>
</feature>
<dbReference type="PANTHER" id="PTHR30213">
    <property type="entry name" value="INNER MEMBRANE PROTEIN YHJD"/>
    <property type="match status" value="1"/>
</dbReference>
<feature type="compositionally biased region" description="Basic and acidic residues" evidence="6">
    <location>
        <begin position="304"/>
        <end position="328"/>
    </location>
</feature>
<keyword evidence="4 7" id="KW-1133">Transmembrane helix</keyword>
<evidence type="ECO:0000256" key="1">
    <source>
        <dbReference type="ARBA" id="ARBA00004651"/>
    </source>
</evidence>
<dbReference type="NCBIfam" id="TIGR00765">
    <property type="entry name" value="yihY_not_rbn"/>
    <property type="match status" value="1"/>
</dbReference>
<dbReference type="Proteomes" id="UP000501452">
    <property type="component" value="Chromosome"/>
</dbReference>
<evidence type="ECO:0000256" key="6">
    <source>
        <dbReference type="SAM" id="MobiDB-lite"/>
    </source>
</evidence>
<accession>A0A6G8QB32</accession>
<dbReference type="PANTHER" id="PTHR30213:SF0">
    <property type="entry name" value="UPF0761 MEMBRANE PROTEIN YIHY"/>
    <property type="match status" value="1"/>
</dbReference>
<dbReference type="EMBL" id="CP045119">
    <property type="protein sequence ID" value="QIN83704.1"/>
    <property type="molecule type" value="Genomic_DNA"/>
</dbReference>
<gene>
    <name evidence="8" type="ORF">GBA63_14490</name>
</gene>
<comment type="subcellular location">
    <subcellularLocation>
        <location evidence="1">Cell membrane</location>
        <topology evidence="1">Multi-pass membrane protein</topology>
    </subcellularLocation>
</comment>
<keyword evidence="3 7" id="KW-0812">Transmembrane</keyword>
<feature type="transmembrane region" description="Helical" evidence="7">
    <location>
        <begin position="156"/>
        <end position="184"/>
    </location>
</feature>
<protein>
    <submittedName>
        <fullName evidence="8">YihY family inner membrane protein</fullName>
    </submittedName>
</protein>
<feature type="transmembrane region" description="Helical" evidence="7">
    <location>
        <begin position="232"/>
        <end position="257"/>
    </location>
</feature>
<keyword evidence="2" id="KW-1003">Cell membrane</keyword>
<sequence>MQIPGKKIVEKAEEKGNEVAIPRTERLGLVDFFKLTFKEVGEDHVMAFAGNLTYKALFALFPFFTFLISLLGIFNATNLVDQMIGYLEGVAPSTVTEFIDSQLTPIAESQAESTFTFAAIISIALALWGVSGAFRSIMEAMNVMYEVEEDRPAWKVYGISIFISLAVVALMLTAFGIVIFGGSVGGGLAEFVGLGPTFQAVWKIAQWPIVACVVLFTFAIIYFFAPAAKQRFSWISPGAVLAFVFWLLFSLAFSFYVGSSDSFSATYGSLASIIILMLYIYYSSVIMLIGAEMNQVIEWHIPGGKDEGDKVPEEDRKPDVKRLARANDQEDENS</sequence>
<dbReference type="InterPro" id="IPR017039">
    <property type="entry name" value="Virul_fac_BrkB"/>
</dbReference>
<evidence type="ECO:0000256" key="2">
    <source>
        <dbReference type="ARBA" id="ARBA00022475"/>
    </source>
</evidence>
<feature type="transmembrane region" description="Helical" evidence="7">
    <location>
        <begin position="56"/>
        <end position="74"/>
    </location>
</feature>
<dbReference type="RefSeq" id="WP_166177223.1">
    <property type="nucleotide sequence ID" value="NZ_CP045119.1"/>
</dbReference>
<dbReference type="GO" id="GO:0005886">
    <property type="term" value="C:plasma membrane"/>
    <property type="evidence" value="ECO:0007669"/>
    <property type="project" value="UniProtKB-SubCell"/>
</dbReference>
<keyword evidence="9" id="KW-1185">Reference proteome</keyword>
<dbReference type="KEGG" id="rub:GBA63_14490"/>
<feature type="transmembrane region" description="Helical" evidence="7">
    <location>
        <begin position="115"/>
        <end position="135"/>
    </location>
</feature>
<evidence type="ECO:0000256" key="5">
    <source>
        <dbReference type="ARBA" id="ARBA00023136"/>
    </source>
</evidence>
<proteinExistence type="predicted"/>
<keyword evidence="5 7" id="KW-0472">Membrane</keyword>
<feature type="transmembrane region" description="Helical" evidence="7">
    <location>
        <begin position="269"/>
        <end position="291"/>
    </location>
</feature>
<evidence type="ECO:0000313" key="8">
    <source>
        <dbReference type="EMBL" id="QIN83704.1"/>
    </source>
</evidence>
<reference evidence="8 9" key="1">
    <citation type="submission" date="2019-10" db="EMBL/GenBank/DDBJ databases">
        <title>Rubrobacter sp nov SCSIO 52090 isolated from a deep-sea sediment in the South China Sea.</title>
        <authorList>
            <person name="Chen R.W."/>
        </authorList>
    </citation>
    <scope>NUCLEOTIDE SEQUENCE [LARGE SCALE GENOMIC DNA]</scope>
    <source>
        <strain evidence="8 9">SCSIO 52909</strain>
    </source>
</reference>
<evidence type="ECO:0000256" key="3">
    <source>
        <dbReference type="ARBA" id="ARBA00022692"/>
    </source>
</evidence>
<evidence type="ECO:0000256" key="7">
    <source>
        <dbReference type="SAM" id="Phobius"/>
    </source>
</evidence>
<dbReference type="AlphaFoldDB" id="A0A6G8QB32"/>
<dbReference type="PIRSF" id="PIRSF035875">
    <property type="entry name" value="RNase_BN"/>
    <property type="match status" value="1"/>
</dbReference>
<name>A0A6G8QB32_9ACTN</name>
<feature type="region of interest" description="Disordered" evidence="6">
    <location>
        <begin position="304"/>
        <end position="334"/>
    </location>
</feature>
<evidence type="ECO:0000256" key="4">
    <source>
        <dbReference type="ARBA" id="ARBA00022989"/>
    </source>
</evidence>
<organism evidence="8 9">
    <name type="scientific">Rubrobacter tropicus</name>
    <dbReference type="NCBI Taxonomy" id="2653851"/>
    <lineage>
        <taxon>Bacteria</taxon>
        <taxon>Bacillati</taxon>
        <taxon>Actinomycetota</taxon>
        <taxon>Rubrobacteria</taxon>
        <taxon>Rubrobacterales</taxon>
        <taxon>Rubrobacteraceae</taxon>
        <taxon>Rubrobacter</taxon>
    </lineage>
</organism>
<evidence type="ECO:0000313" key="9">
    <source>
        <dbReference type="Proteomes" id="UP000501452"/>
    </source>
</evidence>
<dbReference type="Pfam" id="PF03631">
    <property type="entry name" value="Virul_fac_BrkB"/>
    <property type="match status" value="1"/>
</dbReference>